<dbReference type="InterPro" id="IPR029383">
    <property type="entry name" value="ARL6IP6"/>
</dbReference>
<protein>
    <recommendedName>
        <fullName evidence="4">ADP-ribosylation factor-like protein 6-interacting protein 6</fullName>
    </recommendedName>
</protein>
<keyword evidence="3" id="KW-1185">Reference proteome</keyword>
<keyword evidence="1" id="KW-1133">Transmembrane helix</keyword>
<reference evidence="2" key="1">
    <citation type="submission" date="2020-05" db="UniProtKB">
        <authorList>
            <consortium name="EnsemblMetazoa"/>
        </authorList>
    </citation>
    <scope>IDENTIFICATION</scope>
    <source>
        <strain evidence="2">USDA</strain>
    </source>
</reference>
<dbReference type="STRING" id="35570.A0A1I8NUT9"/>
<dbReference type="Pfam" id="PF15062">
    <property type="entry name" value="ARL6IP6"/>
    <property type="match status" value="1"/>
</dbReference>
<feature type="transmembrane region" description="Helical" evidence="1">
    <location>
        <begin position="165"/>
        <end position="183"/>
    </location>
</feature>
<keyword evidence="1" id="KW-0812">Transmembrane</keyword>
<organism evidence="2 3">
    <name type="scientific">Stomoxys calcitrans</name>
    <name type="common">Stable fly</name>
    <name type="synonym">Conops calcitrans</name>
    <dbReference type="NCBI Taxonomy" id="35570"/>
    <lineage>
        <taxon>Eukaryota</taxon>
        <taxon>Metazoa</taxon>
        <taxon>Ecdysozoa</taxon>
        <taxon>Arthropoda</taxon>
        <taxon>Hexapoda</taxon>
        <taxon>Insecta</taxon>
        <taxon>Pterygota</taxon>
        <taxon>Neoptera</taxon>
        <taxon>Endopterygota</taxon>
        <taxon>Diptera</taxon>
        <taxon>Brachycera</taxon>
        <taxon>Muscomorpha</taxon>
        <taxon>Muscoidea</taxon>
        <taxon>Muscidae</taxon>
        <taxon>Stomoxys</taxon>
    </lineage>
</organism>
<evidence type="ECO:0000313" key="2">
    <source>
        <dbReference type="EnsemblMetazoa" id="SCAU002229-PA"/>
    </source>
</evidence>
<accession>A0A1I8NUT9</accession>
<gene>
    <name evidence="2" type="primary">106095552</name>
</gene>
<dbReference type="OrthoDB" id="10070125at2759"/>
<sequence length="185" mass="20964">MEEQEESISTTNYLSFKPEDCSSPKYISRNSLFGSIIRNDGKNFVLNSPHNSKKVLLDIRLIALLLIFACTILLYKMVIVMPYTNMENAANLRDYIESSYSNAVMWANHHELMRILHPFVCGLLVAIFGYCLVYLDSNVPGVSPPTPFSPRKRAIYYQQRSSIHLGYLTALAVGVVISSLMYLDL</sequence>
<evidence type="ECO:0008006" key="4">
    <source>
        <dbReference type="Google" id="ProtNLM"/>
    </source>
</evidence>
<feature type="transmembrane region" description="Helical" evidence="1">
    <location>
        <begin position="61"/>
        <end position="83"/>
    </location>
</feature>
<dbReference type="AlphaFoldDB" id="A0A1I8NUT9"/>
<dbReference type="KEGG" id="scac:106095552"/>
<evidence type="ECO:0000313" key="3">
    <source>
        <dbReference type="Proteomes" id="UP000095300"/>
    </source>
</evidence>
<keyword evidence="1" id="KW-0472">Membrane</keyword>
<dbReference type="PANTHER" id="PTHR28640:SF1">
    <property type="entry name" value="ADP-RIBOSYLATION FACTOR-LIKE PROTEIN 6-INTERACTING PROTEIN 6"/>
    <property type="match status" value="1"/>
</dbReference>
<dbReference type="PANTHER" id="PTHR28640">
    <property type="entry name" value="ADP-RIBOSYLATION FACTOR-LIKE PROTEIN 6-INTERACTING PROTEIN 6"/>
    <property type="match status" value="1"/>
</dbReference>
<name>A0A1I8NUT9_STOCA</name>
<feature type="transmembrane region" description="Helical" evidence="1">
    <location>
        <begin position="115"/>
        <end position="135"/>
    </location>
</feature>
<dbReference type="EnsemblMetazoa" id="SCAU002229-RA">
    <property type="protein sequence ID" value="SCAU002229-PA"/>
    <property type="gene ID" value="SCAU002229"/>
</dbReference>
<proteinExistence type="predicted"/>
<dbReference type="Proteomes" id="UP000095300">
    <property type="component" value="Unassembled WGS sequence"/>
</dbReference>
<evidence type="ECO:0000256" key="1">
    <source>
        <dbReference type="SAM" id="Phobius"/>
    </source>
</evidence>
<dbReference type="VEuPathDB" id="VectorBase:SCAU002229"/>